<dbReference type="EMBL" id="JANBPT010000707">
    <property type="protein sequence ID" value="KAJ1914074.1"/>
    <property type="molecule type" value="Genomic_DNA"/>
</dbReference>
<dbReference type="Proteomes" id="UP001150569">
    <property type="component" value="Unassembled WGS sequence"/>
</dbReference>
<dbReference type="OrthoDB" id="5239630at2759"/>
<proteinExistence type="inferred from homology"/>
<comment type="caution">
    <text evidence="3">The sequence shown here is derived from an EMBL/GenBank/DDBJ whole genome shotgun (WGS) entry which is preliminary data.</text>
</comment>
<dbReference type="PANTHER" id="PTHR16967">
    <property type="entry name" value="LEYDIG CELL TUMOR 10 KDA PROTEIN HOMOLOG"/>
    <property type="match status" value="1"/>
</dbReference>
<dbReference type="AlphaFoldDB" id="A0A9W7ZWJ6"/>
<gene>
    <name evidence="3" type="ORF">IWQ60_008958</name>
</gene>
<sequence length="87" mass="9543">MAQGTTKIKAANAAAKEARTNTIKKGVRQLAPKNKTLVQQRQLKKKMHANVSRNLEKMMATRASAVGKLTILSSAVQKDKKDKKGKK</sequence>
<reference evidence="3" key="1">
    <citation type="submission" date="2022-07" db="EMBL/GenBank/DDBJ databases">
        <title>Phylogenomic reconstructions and comparative analyses of Kickxellomycotina fungi.</title>
        <authorList>
            <person name="Reynolds N.K."/>
            <person name="Stajich J.E."/>
            <person name="Barry K."/>
            <person name="Grigoriev I.V."/>
            <person name="Crous P."/>
            <person name="Smith M.E."/>
        </authorList>
    </citation>
    <scope>NUCLEOTIDE SEQUENCE</scope>
    <source>
        <strain evidence="3">RSA 861</strain>
    </source>
</reference>
<evidence type="ECO:0000256" key="1">
    <source>
        <dbReference type="ARBA" id="ARBA00006802"/>
    </source>
</evidence>
<organism evidence="3 4">
    <name type="scientific">Tieghemiomyces parasiticus</name>
    <dbReference type="NCBI Taxonomy" id="78921"/>
    <lineage>
        <taxon>Eukaryota</taxon>
        <taxon>Fungi</taxon>
        <taxon>Fungi incertae sedis</taxon>
        <taxon>Zoopagomycota</taxon>
        <taxon>Kickxellomycotina</taxon>
        <taxon>Dimargaritomycetes</taxon>
        <taxon>Dimargaritales</taxon>
        <taxon>Dimargaritaceae</taxon>
        <taxon>Tieghemiomyces</taxon>
    </lineage>
</organism>
<evidence type="ECO:0000313" key="3">
    <source>
        <dbReference type="EMBL" id="KAJ1914074.1"/>
    </source>
</evidence>
<dbReference type="PANTHER" id="PTHR16967:SF1">
    <property type="entry name" value="LEYDIG CELL TUMOR 10 KDA PROTEIN HOMOLOG"/>
    <property type="match status" value="1"/>
</dbReference>
<feature type="compositionally biased region" description="Low complexity" evidence="2">
    <location>
        <begin position="1"/>
        <end position="15"/>
    </location>
</feature>
<name>A0A9W7ZWJ6_9FUNG</name>
<keyword evidence="4" id="KW-1185">Reference proteome</keyword>
<evidence type="ECO:0000313" key="4">
    <source>
        <dbReference type="Proteomes" id="UP001150569"/>
    </source>
</evidence>
<comment type="similarity">
    <text evidence="1">Belongs to the UPF0390 family.</text>
</comment>
<feature type="region of interest" description="Disordered" evidence="2">
    <location>
        <begin position="1"/>
        <end position="20"/>
    </location>
</feature>
<protein>
    <submittedName>
        <fullName evidence="3">Uncharacterized protein</fullName>
    </submittedName>
</protein>
<accession>A0A9W7ZWJ6</accession>
<dbReference type="Pfam" id="PF09495">
    <property type="entry name" value="DUF2462"/>
    <property type="match status" value="1"/>
</dbReference>
<dbReference type="InterPro" id="IPR019034">
    <property type="entry name" value="UPF0390"/>
</dbReference>
<evidence type="ECO:0000256" key="2">
    <source>
        <dbReference type="SAM" id="MobiDB-lite"/>
    </source>
</evidence>